<evidence type="ECO:0000256" key="3">
    <source>
        <dbReference type="ARBA" id="ARBA00022827"/>
    </source>
</evidence>
<dbReference type="InterPro" id="IPR036188">
    <property type="entry name" value="FAD/NAD-bd_sf"/>
</dbReference>
<dbReference type="Gene3D" id="3.50.50.60">
    <property type="entry name" value="FAD/NAD(P)-binding domain"/>
    <property type="match status" value="1"/>
</dbReference>
<name>A0A6A0AUN0_9ACTN</name>
<dbReference type="GO" id="GO:0004497">
    <property type="term" value="F:monooxygenase activity"/>
    <property type="evidence" value="ECO:0007669"/>
    <property type="project" value="UniProtKB-KW"/>
</dbReference>
<organism evidence="7 8">
    <name type="scientific">Streptomyces pacificus</name>
    <dbReference type="NCBI Taxonomy" id="2705029"/>
    <lineage>
        <taxon>Bacteria</taxon>
        <taxon>Bacillati</taxon>
        <taxon>Actinomycetota</taxon>
        <taxon>Actinomycetes</taxon>
        <taxon>Kitasatosporales</taxon>
        <taxon>Streptomycetaceae</taxon>
        <taxon>Streptomyces</taxon>
    </lineage>
</organism>
<dbReference type="GO" id="GO:0071949">
    <property type="term" value="F:FAD binding"/>
    <property type="evidence" value="ECO:0007669"/>
    <property type="project" value="InterPro"/>
</dbReference>
<dbReference type="Proteomes" id="UP000484988">
    <property type="component" value="Unassembled WGS sequence"/>
</dbReference>
<keyword evidence="4" id="KW-0560">Oxidoreductase</keyword>
<keyword evidence="2" id="KW-0285">Flavoprotein</keyword>
<evidence type="ECO:0000256" key="5">
    <source>
        <dbReference type="ARBA" id="ARBA00023033"/>
    </source>
</evidence>
<accession>A0A6A0AUN0</accession>
<evidence type="ECO:0000256" key="4">
    <source>
        <dbReference type="ARBA" id="ARBA00023002"/>
    </source>
</evidence>
<dbReference type="InterPro" id="IPR050493">
    <property type="entry name" value="FAD-dep_Monooxygenase_BioMet"/>
</dbReference>
<evidence type="ECO:0000256" key="2">
    <source>
        <dbReference type="ARBA" id="ARBA00022630"/>
    </source>
</evidence>
<comment type="caution">
    <text evidence="7">The sequence shown here is derived from an EMBL/GenBank/DDBJ whole genome shotgun (WGS) entry which is preliminary data.</text>
</comment>
<dbReference type="InterPro" id="IPR002938">
    <property type="entry name" value="FAD-bd"/>
</dbReference>
<dbReference type="Pfam" id="PF01494">
    <property type="entry name" value="FAD_binding_3"/>
    <property type="match status" value="1"/>
</dbReference>
<reference evidence="7 8" key="1">
    <citation type="submission" date="2020-02" db="EMBL/GenBank/DDBJ databases">
        <title>Whole Genome Shotgun Sequence of Streptomyces sp. strain CWH03.</title>
        <authorList>
            <person name="Dohra H."/>
            <person name="Kodani S."/>
            <person name="Yamamura H."/>
        </authorList>
    </citation>
    <scope>NUCLEOTIDE SEQUENCE [LARGE SCALE GENOMIC DNA]</scope>
    <source>
        <strain evidence="7 8">CWH03</strain>
    </source>
</reference>
<evidence type="ECO:0000313" key="8">
    <source>
        <dbReference type="Proteomes" id="UP000484988"/>
    </source>
</evidence>
<gene>
    <name evidence="7" type="ORF">SCWH03_25960</name>
</gene>
<proteinExistence type="predicted"/>
<dbReference type="PANTHER" id="PTHR13789:SF318">
    <property type="entry name" value="GERANYLGERANYL DIPHOSPHATE REDUCTASE"/>
    <property type="match status" value="1"/>
</dbReference>
<dbReference type="SUPFAM" id="SSF51905">
    <property type="entry name" value="FAD/NAD(P)-binding domain"/>
    <property type="match status" value="1"/>
</dbReference>
<keyword evidence="5" id="KW-0503">Monooxygenase</keyword>
<comment type="cofactor">
    <cofactor evidence="1">
        <name>FAD</name>
        <dbReference type="ChEBI" id="CHEBI:57692"/>
    </cofactor>
</comment>
<dbReference type="AlphaFoldDB" id="A0A6A0AUN0"/>
<keyword evidence="8" id="KW-1185">Reference proteome</keyword>
<feature type="domain" description="FAD-binding" evidence="6">
    <location>
        <begin position="11"/>
        <end position="79"/>
    </location>
</feature>
<evidence type="ECO:0000313" key="7">
    <source>
        <dbReference type="EMBL" id="GFH36368.1"/>
    </source>
</evidence>
<dbReference type="RefSeq" id="WP_308788865.1">
    <property type="nucleotide sequence ID" value="NZ_BLLG01000006.1"/>
</dbReference>
<dbReference type="PANTHER" id="PTHR13789">
    <property type="entry name" value="MONOOXYGENASE"/>
    <property type="match status" value="1"/>
</dbReference>
<sequence length="140" mass="15045">MLAKPALHQGFKRYQSGLAVLLGDAAHAMVPTLGQGATMATEDSVVLTHHAAPEADLTAALARYEHQRRPRTTALVRRAERTSRLMSVSSPAGLALRDSAIRAMSKVVPALMLRGFDGVTDWYPPVTPQDPRSHGTHVTG</sequence>
<evidence type="ECO:0000256" key="1">
    <source>
        <dbReference type="ARBA" id="ARBA00001974"/>
    </source>
</evidence>
<protein>
    <recommendedName>
        <fullName evidence="6">FAD-binding domain-containing protein</fullName>
    </recommendedName>
</protein>
<dbReference type="EMBL" id="BLLG01000006">
    <property type="protein sequence ID" value="GFH36368.1"/>
    <property type="molecule type" value="Genomic_DNA"/>
</dbReference>
<keyword evidence="3" id="KW-0274">FAD</keyword>
<evidence type="ECO:0000259" key="6">
    <source>
        <dbReference type="Pfam" id="PF01494"/>
    </source>
</evidence>